<dbReference type="AlphaFoldDB" id="A0A2U8FX32"/>
<evidence type="ECO:0000313" key="2">
    <source>
        <dbReference type="EMBL" id="AWI54796.1"/>
    </source>
</evidence>
<sequence>MIPTFPRGATIASLQIAFAQAGHSVSSQRTASGEKSRATWHWRMPRILTQEVFGNTLTEEELLLHHTLAPVRLSLLAPAYQALARQNPCCYLSLREDFIQRSMLRKLCPQCVQDDITNFGCGHWRREHQIEGVAICTKHHTLLHDRCAEPDCGKSFFSPPPFLPGQPCPYCHGTATSSGKAAPISEGYAAYCKLYVDALHTPIPEISIGNRRKLWALPHALYGGDIAAFNMDIGYWLGHHWADAFLAYDLAGKFLYDPIAAMSQHHLESGLILLTAFKRFLLGHHKEGVAERWDCEHAGAPDSQGRL</sequence>
<evidence type="ECO:0000259" key="1">
    <source>
        <dbReference type="Pfam" id="PF06527"/>
    </source>
</evidence>
<dbReference type="Pfam" id="PF06527">
    <property type="entry name" value="TniQ"/>
    <property type="match status" value="1"/>
</dbReference>
<dbReference type="OrthoDB" id="470139at2"/>
<feature type="domain" description="TniQ" evidence="1">
    <location>
        <begin position="50"/>
        <end position="143"/>
    </location>
</feature>
<proteinExistence type="predicted"/>
<keyword evidence="3" id="KW-1185">Reference proteome</keyword>
<dbReference type="EMBL" id="CP029210">
    <property type="protein sequence ID" value="AWI54796.1"/>
    <property type="molecule type" value="Genomic_DNA"/>
</dbReference>
<reference evidence="2 3" key="1">
    <citation type="submission" date="2018-05" db="EMBL/GenBank/DDBJ databases">
        <title>complete genome sequence of Aquabacterium olei NBRC 110486.</title>
        <authorList>
            <person name="Tang B."/>
            <person name="Chang J."/>
            <person name="Zhang L."/>
            <person name="Yang H."/>
        </authorList>
    </citation>
    <scope>NUCLEOTIDE SEQUENCE [LARGE SCALE GENOMIC DNA]</scope>
    <source>
        <strain evidence="2 3">NBRC 110486</strain>
    </source>
</reference>
<protein>
    <recommendedName>
        <fullName evidence="1">TniQ domain-containing protein</fullName>
    </recommendedName>
</protein>
<name>A0A2U8FX32_9BURK</name>
<organism evidence="2 3">
    <name type="scientific">Aquabacterium olei</name>
    <dbReference type="NCBI Taxonomy" id="1296669"/>
    <lineage>
        <taxon>Bacteria</taxon>
        <taxon>Pseudomonadati</taxon>
        <taxon>Pseudomonadota</taxon>
        <taxon>Betaproteobacteria</taxon>
        <taxon>Burkholderiales</taxon>
        <taxon>Aquabacterium</taxon>
    </lineage>
</organism>
<dbReference type="Proteomes" id="UP000244892">
    <property type="component" value="Chromosome"/>
</dbReference>
<accession>A0A2U8FX32</accession>
<dbReference type="InterPro" id="IPR009492">
    <property type="entry name" value="TniQ"/>
</dbReference>
<dbReference type="KEGG" id="aon:DEH84_16265"/>
<evidence type="ECO:0000313" key="3">
    <source>
        <dbReference type="Proteomes" id="UP000244892"/>
    </source>
</evidence>
<gene>
    <name evidence="2" type="ORF">DEH84_16265</name>
</gene>